<evidence type="ECO:0000313" key="3">
    <source>
        <dbReference type="Proteomes" id="UP000053593"/>
    </source>
</evidence>
<dbReference type="InterPro" id="IPR001229">
    <property type="entry name" value="Jacalin-like_lectin_dom"/>
</dbReference>
<dbReference type="SUPFAM" id="SSF51101">
    <property type="entry name" value="Mannose-binding lectins"/>
    <property type="match status" value="2"/>
</dbReference>
<gene>
    <name evidence="2" type="ORF">GYMLUDRAFT_252436</name>
</gene>
<proteinExistence type="predicted"/>
<dbReference type="SUPFAM" id="SSF56973">
    <property type="entry name" value="Aerolisin/ETX pore-forming domain"/>
    <property type="match status" value="1"/>
</dbReference>
<dbReference type="InterPro" id="IPR004991">
    <property type="entry name" value="Aerolysin-like"/>
</dbReference>
<dbReference type="Proteomes" id="UP000053593">
    <property type="component" value="Unassembled WGS sequence"/>
</dbReference>
<dbReference type="InterPro" id="IPR036404">
    <property type="entry name" value="Jacalin-like_lectin_dom_sf"/>
</dbReference>
<dbReference type="HOGENOM" id="CLU_027970_0_0_1"/>
<dbReference type="OrthoDB" id="4688083at2759"/>
<keyword evidence="3" id="KW-1185">Reference proteome</keyword>
<dbReference type="Pfam" id="PF01419">
    <property type="entry name" value="Jacalin"/>
    <property type="match status" value="1"/>
</dbReference>
<protein>
    <submittedName>
        <fullName evidence="2">Unplaced genomic scaffold GYMLUscaffold_127, whole genome shotgun sequence</fullName>
    </submittedName>
</protein>
<reference evidence="2 3" key="1">
    <citation type="submission" date="2014-04" db="EMBL/GenBank/DDBJ databases">
        <title>Evolutionary Origins and Diversification of the Mycorrhizal Mutualists.</title>
        <authorList>
            <consortium name="DOE Joint Genome Institute"/>
            <consortium name="Mycorrhizal Genomics Consortium"/>
            <person name="Kohler A."/>
            <person name="Kuo A."/>
            <person name="Nagy L.G."/>
            <person name="Floudas D."/>
            <person name="Copeland A."/>
            <person name="Barry K.W."/>
            <person name="Cichocki N."/>
            <person name="Veneault-Fourrey C."/>
            <person name="LaButti K."/>
            <person name="Lindquist E.A."/>
            <person name="Lipzen A."/>
            <person name="Lundell T."/>
            <person name="Morin E."/>
            <person name="Murat C."/>
            <person name="Riley R."/>
            <person name="Ohm R."/>
            <person name="Sun H."/>
            <person name="Tunlid A."/>
            <person name="Henrissat B."/>
            <person name="Grigoriev I.V."/>
            <person name="Hibbett D.S."/>
            <person name="Martin F."/>
        </authorList>
    </citation>
    <scope>NUCLEOTIDE SEQUENCE [LARGE SCALE GENOMIC DNA]</scope>
    <source>
        <strain evidence="2 3">FD-317 M1</strain>
    </source>
</reference>
<evidence type="ECO:0000313" key="2">
    <source>
        <dbReference type="EMBL" id="KIK51023.1"/>
    </source>
</evidence>
<dbReference type="Pfam" id="PF03318">
    <property type="entry name" value="ETX_MTX2"/>
    <property type="match status" value="1"/>
</dbReference>
<name>A0A0D0C8H1_9AGAR</name>
<dbReference type="Gene3D" id="2.170.15.10">
    <property type="entry name" value="Proaerolysin, chain A, domain 3"/>
    <property type="match status" value="1"/>
</dbReference>
<dbReference type="EMBL" id="KN834875">
    <property type="protein sequence ID" value="KIK51023.1"/>
    <property type="molecule type" value="Genomic_DNA"/>
</dbReference>
<sequence length="435" mass="46872">MPFDSEHGPFEDQYNESNLVNIHIHCAARLDSLKSEYANGKWSYKHSADGGRPELFRMENNEAIIFQTNTGRLSPKYSDAVGSGAPFVYRGYDENLKREHALMGFKGHAGNEIDFVEPVWSNTCILNACHVTVGNYKGGFVGDGYFDQLSKVSDPFKTALKAIIVRAGAEVDAIECIFHAVDDGEQRSGHAGGLGGTEYVFTLGKNECIVSIAGHASAHIDSLQFIINTGRQSNVYGGPGGKPFVLKPPFKGTDGSSDVNMSLLCFQGCAAPTLNYGNAITIHGLAPVWAPDPPVSFSLSIDHFSEEDLLCTAQGTPEIAHQSSKESKNTTLDNTMSNINFSMQTTKSTSVTLSESLRSRIGGKYTYSVKCNGEVGVPLIAKGGFEVSASVEVAGKHEWGSTMTDGQTITKEFTETYADSVTVRPGMKMTATVTL</sequence>
<dbReference type="AlphaFoldDB" id="A0A0D0C8H1"/>
<organism evidence="2 3">
    <name type="scientific">Collybiopsis luxurians FD-317 M1</name>
    <dbReference type="NCBI Taxonomy" id="944289"/>
    <lineage>
        <taxon>Eukaryota</taxon>
        <taxon>Fungi</taxon>
        <taxon>Dikarya</taxon>
        <taxon>Basidiomycota</taxon>
        <taxon>Agaricomycotina</taxon>
        <taxon>Agaricomycetes</taxon>
        <taxon>Agaricomycetidae</taxon>
        <taxon>Agaricales</taxon>
        <taxon>Marasmiineae</taxon>
        <taxon>Omphalotaceae</taxon>
        <taxon>Collybiopsis</taxon>
        <taxon>Collybiopsis luxurians</taxon>
    </lineage>
</organism>
<evidence type="ECO:0000259" key="1">
    <source>
        <dbReference type="Pfam" id="PF01419"/>
    </source>
</evidence>
<dbReference type="Gene3D" id="2.100.10.30">
    <property type="entry name" value="Jacalin-like lectin domain"/>
    <property type="match status" value="1"/>
</dbReference>
<accession>A0A0D0C8H1</accession>
<feature type="domain" description="Jacalin-type lectin" evidence="1">
    <location>
        <begin position="152"/>
        <end position="247"/>
    </location>
</feature>